<dbReference type="VEuPathDB" id="FungiDB:C5L36_0B01340"/>
<reference evidence="4" key="4">
    <citation type="submission" date="2017-01" db="EMBL/GenBank/DDBJ databases">
        <authorList>
            <person name="Mah S.A."/>
            <person name="Swanson W.J."/>
            <person name="Moy G.W."/>
            <person name="Vacquier V.D."/>
        </authorList>
    </citation>
    <scope>NUCLEOTIDE SEQUENCE [LARGE SCALE GENOMIC DNA]</scope>
    <source>
        <strain evidence="4">129</strain>
    </source>
</reference>
<dbReference type="SUPFAM" id="SSF51735">
    <property type="entry name" value="NAD(P)-binding Rossmann-fold domains"/>
    <property type="match status" value="1"/>
</dbReference>
<sequence length="231" mass="25535">MTLRLAVIGANGKVATKLMKRLAQLKNEFDTVAFIRNEAQAPKFTKLGIKYSTEIDLTNTPVEGITEALRGFDAIVFSAGAGGKGLDLTFSVDLDGAIKVKESIENNNSNQRLILVSAIKAKDRSYWWDTDLRSYYIAKKYADQIIESSDINYTILQPGYLLDTDATGKIADPKKVNNYADTVKGQHEKISIPRDDVALTIIESLRNKNTNRKVIPLISGDIPISEALKNL</sequence>
<proteinExistence type="predicted"/>
<dbReference type="EMBL" id="MQVM01000015">
    <property type="protein sequence ID" value="ONH73353.1"/>
    <property type="molecule type" value="Genomic_DNA"/>
</dbReference>
<evidence type="ECO:0000313" key="8">
    <source>
        <dbReference type="Proteomes" id="UP000195871"/>
    </source>
</evidence>
<keyword evidence="9" id="KW-1185">Reference proteome</keyword>
<dbReference type="HOGENOM" id="CLU_025711_1_2_1"/>
<accession>A0A099P3G9</accession>
<dbReference type="Proteomes" id="UP000189274">
    <property type="component" value="Unassembled WGS sequence"/>
</dbReference>
<evidence type="ECO:0000313" key="9">
    <source>
        <dbReference type="Proteomes" id="UP000249293"/>
    </source>
</evidence>
<evidence type="ECO:0000259" key="1">
    <source>
        <dbReference type="Pfam" id="PF13460"/>
    </source>
</evidence>
<dbReference type="PANTHER" id="PTHR15020:SF50">
    <property type="entry name" value="UPF0659 PROTEIN YMR090W"/>
    <property type="match status" value="1"/>
</dbReference>
<reference evidence="5 8" key="5">
    <citation type="submission" date="2017-05" db="EMBL/GenBank/DDBJ databases">
        <title>The Genome Sequence of Candida krusei Ckrusei653.</title>
        <authorList>
            <person name="Cuomo C."/>
            <person name="Forche A."/>
            <person name="Young S."/>
            <person name="Abouelleil A."/>
            <person name="Cao P."/>
            <person name="Chapman S."/>
            <person name="Cusick C."/>
            <person name="Shea T."/>
            <person name="Nusbaum C."/>
            <person name="Birren B."/>
        </authorList>
    </citation>
    <scope>NUCLEOTIDE SEQUENCE [LARGE SCALE GENOMIC DNA]</scope>
    <source>
        <strain evidence="5 8">Ckrusei653</strain>
    </source>
</reference>
<feature type="domain" description="NAD(P)-binding" evidence="1">
    <location>
        <begin position="9"/>
        <end position="207"/>
    </location>
</feature>
<reference evidence="6" key="1">
    <citation type="journal article" date="2014" name="Microb. Cell Fact.">
        <title>Exploiting Issatchenkia orientalis SD108 for succinic acid production.</title>
        <authorList>
            <person name="Xiao H."/>
            <person name="Shao Z."/>
            <person name="Jiang Y."/>
            <person name="Dole S."/>
            <person name="Zhao H."/>
        </authorList>
    </citation>
    <scope>NUCLEOTIDE SEQUENCE [LARGE SCALE GENOMIC DNA]</scope>
    <source>
        <strain evidence="6">SD108</strain>
    </source>
</reference>
<dbReference type="PANTHER" id="PTHR15020">
    <property type="entry name" value="FLAVIN REDUCTASE-RELATED"/>
    <property type="match status" value="1"/>
</dbReference>
<dbReference type="OrthoDB" id="10254604at2759"/>
<reference evidence="3" key="2">
    <citation type="submission" date="2014-08" db="EMBL/GenBank/DDBJ databases">
        <title>Exploiting Issatchenkia orientalis SD108 for Succinic Acid Production.</title>
        <authorList>
            <person name="Xiao H."/>
            <person name="Shao Z."/>
            <person name="Jiang Y."/>
            <person name="Dole S."/>
            <person name="Zhao H."/>
        </authorList>
    </citation>
    <scope>NUCLEOTIDE SEQUENCE [LARGE SCALE GENOMIC DNA]</scope>
    <source>
        <strain evidence="3">SD108</strain>
    </source>
</reference>
<protein>
    <submittedName>
        <fullName evidence="4">Putative sugar epimerase YhfK</fullName>
    </submittedName>
</protein>
<evidence type="ECO:0000313" key="5">
    <source>
        <dbReference type="EMBL" id="OUT19986.1"/>
    </source>
</evidence>
<evidence type="ECO:0000313" key="7">
    <source>
        <dbReference type="Proteomes" id="UP000189274"/>
    </source>
</evidence>
<dbReference type="Gene3D" id="3.40.50.720">
    <property type="entry name" value="NAD(P)-binding Rossmann-like Domain"/>
    <property type="match status" value="1"/>
</dbReference>
<reference evidence="2 9" key="6">
    <citation type="submission" date="2018-06" db="EMBL/GenBank/DDBJ databases">
        <title>Population genomics shows no distinction between pathogenic Candida krusei and environmental Pichia kudriavzevii: One species, four names.</title>
        <authorList>
            <person name="Douglass A.P."/>
            <person name="Offei B."/>
            <person name="Braun-Galleani S."/>
            <person name="Coughlan A.Y."/>
            <person name="Martos A."/>
            <person name="Ortiz-Merino R.A."/>
            <person name="Byrne K.P."/>
            <person name="Wolfe K.H."/>
        </authorList>
    </citation>
    <scope>NUCLEOTIDE SEQUENCE [LARGE SCALE GENOMIC DNA]</scope>
    <source>
        <strain evidence="2 9">CBS573</strain>
    </source>
</reference>
<gene>
    <name evidence="4" type="ORF">BOH78_3227</name>
    <name evidence="2" type="ORF">C5L36_0B01340</name>
    <name evidence="5" type="ORF">CAS74_005108</name>
    <name evidence="3" type="ORF">JL09_g2046</name>
</gene>
<evidence type="ECO:0000313" key="3">
    <source>
        <dbReference type="EMBL" id="KGK38829.1"/>
    </source>
</evidence>
<evidence type="ECO:0000313" key="4">
    <source>
        <dbReference type="EMBL" id="ONH73353.1"/>
    </source>
</evidence>
<dbReference type="eggNOG" id="KOG1203">
    <property type="taxonomic scope" value="Eukaryota"/>
</dbReference>
<dbReference type="Proteomes" id="UP000029867">
    <property type="component" value="Unassembled WGS sequence"/>
</dbReference>
<organism evidence="3 6">
    <name type="scientific">Pichia kudriavzevii</name>
    <name type="common">Yeast</name>
    <name type="synonym">Issatchenkia orientalis</name>
    <dbReference type="NCBI Taxonomy" id="4909"/>
    <lineage>
        <taxon>Eukaryota</taxon>
        <taxon>Fungi</taxon>
        <taxon>Dikarya</taxon>
        <taxon>Ascomycota</taxon>
        <taxon>Saccharomycotina</taxon>
        <taxon>Pichiomycetes</taxon>
        <taxon>Pichiales</taxon>
        <taxon>Pichiaceae</taxon>
        <taxon>Pichia</taxon>
    </lineage>
</organism>
<dbReference type="EMBL" id="CP028774">
    <property type="protein sequence ID" value="AWU74869.1"/>
    <property type="molecule type" value="Genomic_DNA"/>
</dbReference>
<evidence type="ECO:0000313" key="6">
    <source>
        <dbReference type="Proteomes" id="UP000029867"/>
    </source>
</evidence>
<reference evidence="7" key="3">
    <citation type="journal article" date="2017" name="Genome Announc.">
        <title>Genome sequences of Cyberlindnera fabianii 65, Pichia kudriavzevii 129, and Saccharomyces cerevisiae 131 isolated from fermented masau fruits in Zimbabwe.</title>
        <authorList>
            <person name="van Rijswijck I.M.H."/>
            <person name="Derks M.F.L."/>
            <person name="Abee T."/>
            <person name="de Ridder D."/>
            <person name="Smid E.J."/>
        </authorList>
    </citation>
    <scope>NUCLEOTIDE SEQUENCE [LARGE SCALE GENOMIC DNA]</scope>
    <source>
        <strain evidence="7">129</strain>
    </source>
</reference>
<dbReference type="Pfam" id="PF13460">
    <property type="entry name" value="NAD_binding_10"/>
    <property type="match status" value="1"/>
</dbReference>
<dbReference type="STRING" id="4909.A0A099P3G9"/>
<dbReference type="EMBL" id="JQFK01000015">
    <property type="protein sequence ID" value="KGK38829.1"/>
    <property type="molecule type" value="Genomic_DNA"/>
</dbReference>
<dbReference type="Proteomes" id="UP000249293">
    <property type="component" value="Chromosome 2"/>
</dbReference>
<dbReference type="InterPro" id="IPR036291">
    <property type="entry name" value="NAD(P)-bd_dom_sf"/>
</dbReference>
<dbReference type="CDD" id="cd05243">
    <property type="entry name" value="SDR_a5"/>
    <property type="match status" value="1"/>
</dbReference>
<dbReference type="InterPro" id="IPR016040">
    <property type="entry name" value="NAD(P)-bd_dom"/>
</dbReference>
<dbReference type="Proteomes" id="UP000195871">
    <property type="component" value="Unassembled WGS sequence"/>
</dbReference>
<name>A0A099P3G9_PICKU</name>
<evidence type="ECO:0000313" key="2">
    <source>
        <dbReference type="EMBL" id="AWU74869.1"/>
    </source>
</evidence>
<dbReference type="AlphaFoldDB" id="A0A099P3G9"/>
<dbReference type="EMBL" id="NHMM01000010">
    <property type="protein sequence ID" value="OUT19986.1"/>
    <property type="molecule type" value="Genomic_DNA"/>
</dbReference>